<dbReference type="RefSeq" id="WP_380189014.1">
    <property type="nucleotide sequence ID" value="NZ_JBHTBQ010000035.1"/>
</dbReference>
<keyword evidence="2" id="KW-1185">Reference proteome</keyword>
<reference evidence="2" key="1">
    <citation type="journal article" date="2019" name="Int. J. Syst. Evol. Microbiol.">
        <title>The Global Catalogue of Microorganisms (GCM) 10K type strain sequencing project: providing services to taxonomists for standard genome sequencing and annotation.</title>
        <authorList>
            <consortium name="The Broad Institute Genomics Platform"/>
            <consortium name="The Broad Institute Genome Sequencing Center for Infectious Disease"/>
            <person name="Wu L."/>
            <person name="Ma J."/>
        </authorList>
    </citation>
    <scope>NUCLEOTIDE SEQUENCE [LARGE SCALE GENOMIC DNA]</scope>
    <source>
        <strain evidence="2">CCUG 62945</strain>
    </source>
</reference>
<dbReference type="EMBL" id="JBHTBQ010000035">
    <property type="protein sequence ID" value="MFC7421457.1"/>
    <property type="molecule type" value="Genomic_DNA"/>
</dbReference>
<dbReference type="Proteomes" id="UP001596473">
    <property type="component" value="Unassembled WGS sequence"/>
</dbReference>
<organism evidence="1 2">
    <name type="scientific">Iodobacter arcticus</name>
    <dbReference type="NCBI Taxonomy" id="590593"/>
    <lineage>
        <taxon>Bacteria</taxon>
        <taxon>Pseudomonadati</taxon>
        <taxon>Pseudomonadota</taxon>
        <taxon>Betaproteobacteria</taxon>
        <taxon>Neisseriales</taxon>
        <taxon>Chitinibacteraceae</taxon>
        <taxon>Iodobacter</taxon>
    </lineage>
</organism>
<accession>A0ABW2R0K6</accession>
<sequence>MSPKDIYPYMGLPMIFIKSAHTKADRFGFIHGEDALASVNIPFFWEWNTGNAGI</sequence>
<evidence type="ECO:0000313" key="2">
    <source>
        <dbReference type="Proteomes" id="UP001596473"/>
    </source>
</evidence>
<proteinExistence type="predicted"/>
<protein>
    <submittedName>
        <fullName evidence="1">Uncharacterized protein</fullName>
    </submittedName>
</protein>
<evidence type="ECO:0000313" key="1">
    <source>
        <dbReference type="EMBL" id="MFC7421457.1"/>
    </source>
</evidence>
<gene>
    <name evidence="1" type="ORF">ACFQNF_16450</name>
</gene>
<comment type="caution">
    <text evidence="1">The sequence shown here is derived from an EMBL/GenBank/DDBJ whole genome shotgun (WGS) entry which is preliminary data.</text>
</comment>
<name>A0ABW2R0K6_9NEIS</name>